<name>A0AAE0Y607_9GAST</name>
<dbReference type="AlphaFoldDB" id="A0AAE0Y607"/>
<feature type="region of interest" description="Disordered" evidence="1">
    <location>
        <begin position="1"/>
        <end position="25"/>
    </location>
</feature>
<feature type="compositionally biased region" description="Basic and acidic residues" evidence="1">
    <location>
        <begin position="1"/>
        <end position="13"/>
    </location>
</feature>
<evidence type="ECO:0000256" key="1">
    <source>
        <dbReference type="SAM" id="MobiDB-lite"/>
    </source>
</evidence>
<sequence length="138" mass="15942">MENRKGEGSESDSKPQPSGWSRIPIVRVIEPDETLTRDDLREPETKTLSKEVKVMTWQEESENHLGDSENYRNKNAMFLRVPLALKFGCHTCMQTMKQKYLRHFHRCKNRLAGGLPSLAVRNNSRVASSYHIFVVLLL</sequence>
<dbReference type="Proteomes" id="UP001283361">
    <property type="component" value="Unassembled WGS sequence"/>
</dbReference>
<reference evidence="2" key="1">
    <citation type="journal article" date="2023" name="G3 (Bethesda)">
        <title>A reference genome for the long-term kleptoplast-retaining sea slug Elysia crispata morphotype clarki.</title>
        <authorList>
            <person name="Eastman K.E."/>
            <person name="Pendleton A.L."/>
            <person name="Shaikh M.A."/>
            <person name="Suttiyut T."/>
            <person name="Ogas R."/>
            <person name="Tomko P."/>
            <person name="Gavelis G."/>
            <person name="Widhalm J.R."/>
            <person name="Wisecaver J.H."/>
        </authorList>
    </citation>
    <scope>NUCLEOTIDE SEQUENCE</scope>
    <source>
        <strain evidence="2">ECLA1</strain>
    </source>
</reference>
<organism evidence="2 3">
    <name type="scientific">Elysia crispata</name>
    <name type="common">lettuce slug</name>
    <dbReference type="NCBI Taxonomy" id="231223"/>
    <lineage>
        <taxon>Eukaryota</taxon>
        <taxon>Metazoa</taxon>
        <taxon>Spiralia</taxon>
        <taxon>Lophotrochozoa</taxon>
        <taxon>Mollusca</taxon>
        <taxon>Gastropoda</taxon>
        <taxon>Heterobranchia</taxon>
        <taxon>Euthyneura</taxon>
        <taxon>Panpulmonata</taxon>
        <taxon>Sacoglossa</taxon>
        <taxon>Placobranchoidea</taxon>
        <taxon>Plakobranchidae</taxon>
        <taxon>Elysia</taxon>
    </lineage>
</organism>
<evidence type="ECO:0000313" key="2">
    <source>
        <dbReference type="EMBL" id="KAK3733313.1"/>
    </source>
</evidence>
<evidence type="ECO:0000313" key="3">
    <source>
        <dbReference type="Proteomes" id="UP001283361"/>
    </source>
</evidence>
<comment type="caution">
    <text evidence="2">The sequence shown here is derived from an EMBL/GenBank/DDBJ whole genome shotgun (WGS) entry which is preliminary data.</text>
</comment>
<keyword evidence="3" id="KW-1185">Reference proteome</keyword>
<accession>A0AAE0Y607</accession>
<protein>
    <submittedName>
        <fullName evidence="2">Uncharacterized protein</fullName>
    </submittedName>
</protein>
<gene>
    <name evidence="2" type="ORF">RRG08_037105</name>
</gene>
<proteinExistence type="predicted"/>
<dbReference type="EMBL" id="JAWDGP010006903">
    <property type="protein sequence ID" value="KAK3733313.1"/>
    <property type="molecule type" value="Genomic_DNA"/>
</dbReference>